<dbReference type="InterPro" id="IPR008454">
    <property type="entry name" value="Collagen-bd_Cna-like_B-typ_dom"/>
</dbReference>
<dbReference type="Pfam" id="PF05738">
    <property type="entry name" value="Cna_B"/>
    <property type="match status" value="1"/>
</dbReference>
<organism evidence="2 3">
    <name type="scientific">Helcococcus ovis</name>
    <dbReference type="NCBI Taxonomy" id="72026"/>
    <lineage>
        <taxon>Bacteria</taxon>
        <taxon>Bacillati</taxon>
        <taxon>Bacillota</taxon>
        <taxon>Tissierellia</taxon>
        <taxon>Tissierellales</taxon>
        <taxon>Peptoniphilaceae</taxon>
        <taxon>Helcococcus</taxon>
    </lineage>
</organism>
<protein>
    <submittedName>
        <fullName evidence="2">Cna B-type domain-containing protein</fullName>
    </submittedName>
</protein>
<evidence type="ECO:0000259" key="1">
    <source>
        <dbReference type="Pfam" id="PF05738"/>
    </source>
</evidence>
<evidence type="ECO:0000313" key="2">
    <source>
        <dbReference type="EMBL" id="TFF63652.1"/>
    </source>
</evidence>
<dbReference type="Proteomes" id="UP000297454">
    <property type="component" value="Unassembled WGS sequence"/>
</dbReference>
<sequence>NKEKTPWTPMIPPTRNIKVTKNWKLLTAEKPVDKIEVELYKDGVATGKKLELNKNNNWSGEFKNLEV</sequence>
<feature type="domain" description="CNA-B" evidence="1">
    <location>
        <begin position="17"/>
        <end position="66"/>
    </location>
</feature>
<accession>A0A4R9BZT7</accession>
<dbReference type="SUPFAM" id="SSF49478">
    <property type="entry name" value="Cna protein B-type domain"/>
    <property type="match status" value="1"/>
</dbReference>
<proteinExistence type="predicted"/>
<dbReference type="EMBL" id="SCFR01000120">
    <property type="protein sequence ID" value="TFF63652.1"/>
    <property type="molecule type" value="Genomic_DNA"/>
</dbReference>
<dbReference type="Gene3D" id="2.60.40.1140">
    <property type="entry name" value="Collagen-binding surface protein Cna, B-type domain"/>
    <property type="match status" value="1"/>
</dbReference>
<comment type="caution">
    <text evidence="2">The sequence shown here is derived from an EMBL/GenBank/DDBJ whole genome shotgun (WGS) entry which is preliminary data.</text>
</comment>
<name>A0A4R9BZT7_9FIRM</name>
<dbReference type="AlphaFoldDB" id="A0A4R9BZT7"/>
<reference evidence="2 3" key="1">
    <citation type="submission" date="2019-01" db="EMBL/GenBank/DDBJ databases">
        <title>Draft Genome Sequences of Helcococcus ovis Strains Isolated from the Uterus and Vagina of Dairy Cows with Metritis.</title>
        <authorList>
            <person name="Cunha F."/>
            <person name="Jeon S.J."/>
            <person name="Kutzer P."/>
            <person name="Galvao K.N."/>
        </authorList>
    </citation>
    <scope>NUCLEOTIDE SEQUENCE [LARGE SCALE GENOMIC DNA]</scope>
    <source>
        <strain evidence="2 3">KG-37</strain>
    </source>
</reference>
<evidence type="ECO:0000313" key="3">
    <source>
        <dbReference type="Proteomes" id="UP000297454"/>
    </source>
</evidence>
<gene>
    <name evidence="2" type="ORF">EQF91_08255</name>
</gene>
<dbReference type="RefSeq" id="WP_134768907.1">
    <property type="nucleotide sequence ID" value="NZ_SCFR01000120.1"/>
</dbReference>
<feature type="non-terminal residue" evidence="2">
    <location>
        <position position="67"/>
    </location>
</feature>
<keyword evidence="3" id="KW-1185">Reference proteome</keyword>
<feature type="non-terminal residue" evidence="2">
    <location>
        <position position="1"/>
    </location>
</feature>